<dbReference type="Proteomes" id="UP000550401">
    <property type="component" value="Unassembled WGS sequence"/>
</dbReference>
<feature type="signal peptide" evidence="1">
    <location>
        <begin position="1"/>
        <end position="22"/>
    </location>
</feature>
<dbReference type="AlphaFoldDB" id="A0A839EPW8"/>
<reference evidence="2 3" key="1">
    <citation type="submission" date="2020-07" db="EMBL/GenBank/DDBJ databases">
        <title>Genomic Encyclopedia of Type Strains, Phase IV (KMG-V): Genome sequencing to study the core and pangenomes of soil and plant-associated prokaryotes.</title>
        <authorList>
            <person name="Whitman W."/>
        </authorList>
    </citation>
    <scope>NUCLEOTIDE SEQUENCE [LARGE SCALE GENOMIC DNA]</scope>
    <source>
        <strain evidence="2 3">RH2WT43</strain>
    </source>
</reference>
<evidence type="ECO:0000313" key="2">
    <source>
        <dbReference type="EMBL" id="MBA8886367.1"/>
    </source>
</evidence>
<comment type="caution">
    <text evidence="2">The sequence shown here is derived from an EMBL/GenBank/DDBJ whole genome shotgun (WGS) entry which is preliminary data.</text>
</comment>
<keyword evidence="3" id="KW-1185">Reference proteome</keyword>
<accession>A0A839EPW8</accession>
<evidence type="ECO:0000256" key="1">
    <source>
        <dbReference type="SAM" id="SignalP"/>
    </source>
</evidence>
<name>A0A839EPW8_9GAMM</name>
<protein>
    <recommendedName>
        <fullName evidence="4">TraB family protein</fullName>
    </recommendedName>
</protein>
<feature type="chain" id="PRO_5032370246" description="TraB family protein" evidence="1">
    <location>
        <begin position="23"/>
        <end position="357"/>
    </location>
</feature>
<organism evidence="2 3">
    <name type="scientific">Dokdonella fugitiva</name>
    <dbReference type="NCBI Taxonomy" id="328517"/>
    <lineage>
        <taxon>Bacteria</taxon>
        <taxon>Pseudomonadati</taxon>
        <taxon>Pseudomonadota</taxon>
        <taxon>Gammaproteobacteria</taxon>
        <taxon>Lysobacterales</taxon>
        <taxon>Rhodanobacteraceae</taxon>
        <taxon>Dokdonella</taxon>
    </lineage>
</organism>
<gene>
    <name evidence="2" type="ORF">FHW12_000558</name>
</gene>
<sequence length="357" mass="38596">MKNQWVALGAVMAVAAGGSARAGVDLSVLDASMAGPRAQVLVLGSVHLSGMSKDFKPASLEPVLERLAAFKPDVITIENIPGEGCDLLARHPAVYPPDNVAPYCNNTDAAKKATGLDVPAAIAEANKTLAQWPAQPTPAQRRHLASLFLAANDSSSAVVQWWQLPQAEQHAGDGLDEALVALLAKRGARNNESDQIAARLAARLGLQRVYPIDDHTGDNVTVADEEAYGDAVQKAWEAARAKAKPMRDREDELKKGGDMLALYRYVNSPEVMRIAIDADFGAAMRDPSSQHYGQLYVAGWETRNLRMVANIRAAFREHPGARVLSIVGSSHKPWFDDLLGRMQGVDVVDVEKILRDR</sequence>
<dbReference type="EMBL" id="JACGXL010000001">
    <property type="protein sequence ID" value="MBA8886367.1"/>
    <property type="molecule type" value="Genomic_DNA"/>
</dbReference>
<proteinExistence type="predicted"/>
<dbReference type="InterPro" id="IPR043749">
    <property type="entry name" value="DUF5694"/>
</dbReference>
<evidence type="ECO:0000313" key="3">
    <source>
        <dbReference type="Proteomes" id="UP000550401"/>
    </source>
</evidence>
<keyword evidence="1" id="KW-0732">Signal</keyword>
<dbReference type="Pfam" id="PF18950">
    <property type="entry name" value="DUF5694"/>
    <property type="match status" value="1"/>
</dbReference>
<evidence type="ECO:0008006" key="4">
    <source>
        <dbReference type="Google" id="ProtNLM"/>
    </source>
</evidence>